<accession>A0A6V2W6J8</accession>
<evidence type="ECO:0000313" key="8">
    <source>
        <dbReference type="EMBL" id="CAE0585045.1"/>
    </source>
</evidence>
<evidence type="ECO:0000313" key="9">
    <source>
        <dbReference type="EMBL" id="CAE0585057.1"/>
    </source>
</evidence>
<evidence type="ECO:0000313" key="7">
    <source>
        <dbReference type="EMBL" id="CAE0585043.1"/>
    </source>
</evidence>
<dbReference type="InterPro" id="IPR008521">
    <property type="entry name" value="Mg_trans_NIPA"/>
</dbReference>
<feature type="compositionally biased region" description="Low complexity" evidence="5">
    <location>
        <begin position="1"/>
        <end position="18"/>
    </location>
</feature>
<dbReference type="EMBL" id="HBIR01049837">
    <property type="protein sequence ID" value="CAE0585045.1"/>
    <property type="molecule type" value="Transcribed_RNA"/>
</dbReference>
<feature type="transmembrane region" description="Helical" evidence="6">
    <location>
        <begin position="93"/>
        <end position="114"/>
    </location>
</feature>
<keyword evidence="3 6" id="KW-1133">Transmembrane helix</keyword>
<dbReference type="PANTHER" id="PTHR12570">
    <property type="match status" value="1"/>
</dbReference>
<proteinExistence type="predicted"/>
<dbReference type="InterPro" id="IPR037185">
    <property type="entry name" value="EmrE-like"/>
</dbReference>
<sequence>MASSSDAAPMASGGDAASTGVRGDLQRTAGVCLVIAGSFSSSIGLLLFKRSSLCEAQLPFHRKRFWHLGFLFLVVNATVIDLVAFSFTPLSLIAPFAGLTIVFTALLAASGLVTGARHKEALGWLDGIVIAVVVAGVTLVSLHGPSSAEGEPPTMDEMLVRFSNPPFVAFASVSTAVIFCFVGSQRIAPMRRSLNNCGTLKVFCNAFTAAGCGALSQVFLKVVATACREAVEGKPALLTMAFGVSLVGLVIFAPLQLVLLNTTLANSPAVYAVPLYQTVLIVFTIVAGGTFFLEFQTMRRHSAALFAAGVVVAVLGLCLLSLRQQGPLQSSSARSILDEDLPLAHPAERPLRWASGQYSEDFPPDPSPPRRRLGGHESGPDSASDDAAGSIDAEVGLRSSSASEIPSFRATPMTD</sequence>
<feature type="transmembrane region" description="Helical" evidence="6">
    <location>
        <begin position="68"/>
        <end position="87"/>
    </location>
</feature>
<feature type="region of interest" description="Disordered" evidence="5">
    <location>
        <begin position="354"/>
        <end position="415"/>
    </location>
</feature>
<keyword evidence="4 6" id="KW-0472">Membrane</keyword>
<feature type="transmembrane region" description="Helical" evidence="6">
    <location>
        <begin position="302"/>
        <end position="322"/>
    </location>
</feature>
<dbReference type="EMBL" id="HBIR01049836">
    <property type="protein sequence ID" value="CAE0585043.1"/>
    <property type="molecule type" value="Transcribed_RNA"/>
</dbReference>
<gene>
    <name evidence="7" type="ORF">EHUX00137_LOCUS38908</name>
    <name evidence="8" type="ORF">EHUX00137_LOCUS38909</name>
    <name evidence="9" type="ORF">EHUX00137_LOCUS38916</name>
</gene>
<protein>
    <recommendedName>
        <fullName evidence="10">Magnesium transporter</fullName>
    </recommendedName>
</protein>
<evidence type="ECO:0008006" key="10">
    <source>
        <dbReference type="Google" id="ProtNLM"/>
    </source>
</evidence>
<name>A0A6V2W6J8_EMIHU</name>
<dbReference type="GO" id="GO:0015095">
    <property type="term" value="F:magnesium ion transmembrane transporter activity"/>
    <property type="evidence" value="ECO:0007669"/>
    <property type="project" value="InterPro"/>
</dbReference>
<comment type="subcellular location">
    <subcellularLocation>
        <location evidence="1">Membrane</location>
        <topology evidence="1">Multi-pass membrane protein</topology>
    </subcellularLocation>
</comment>
<dbReference type="SUPFAM" id="SSF103481">
    <property type="entry name" value="Multidrug resistance efflux transporter EmrE"/>
    <property type="match status" value="1"/>
</dbReference>
<feature type="transmembrane region" description="Helical" evidence="6">
    <location>
        <begin position="275"/>
        <end position="295"/>
    </location>
</feature>
<dbReference type="AlphaFoldDB" id="A0A6V2W6J8"/>
<feature type="transmembrane region" description="Helical" evidence="6">
    <location>
        <begin position="162"/>
        <end position="182"/>
    </location>
</feature>
<reference evidence="9" key="1">
    <citation type="submission" date="2021-01" db="EMBL/GenBank/DDBJ databases">
        <authorList>
            <person name="Corre E."/>
            <person name="Pelletier E."/>
            <person name="Niang G."/>
            <person name="Scheremetjew M."/>
            <person name="Finn R."/>
            <person name="Kale V."/>
            <person name="Holt S."/>
            <person name="Cochrane G."/>
            <person name="Meng A."/>
            <person name="Brown T."/>
            <person name="Cohen L."/>
        </authorList>
    </citation>
    <scope>NUCLEOTIDE SEQUENCE</scope>
    <source>
        <strain evidence="9">379</strain>
    </source>
</reference>
<evidence type="ECO:0000256" key="5">
    <source>
        <dbReference type="SAM" id="MobiDB-lite"/>
    </source>
</evidence>
<dbReference type="GO" id="GO:0016020">
    <property type="term" value="C:membrane"/>
    <property type="evidence" value="ECO:0007669"/>
    <property type="project" value="UniProtKB-SubCell"/>
</dbReference>
<feature type="transmembrane region" description="Helical" evidence="6">
    <location>
        <begin position="121"/>
        <end position="142"/>
    </location>
</feature>
<dbReference type="Pfam" id="PF05653">
    <property type="entry name" value="Mg_trans_NIPA"/>
    <property type="match status" value="1"/>
</dbReference>
<evidence type="ECO:0000256" key="4">
    <source>
        <dbReference type="ARBA" id="ARBA00023136"/>
    </source>
</evidence>
<evidence type="ECO:0000256" key="6">
    <source>
        <dbReference type="SAM" id="Phobius"/>
    </source>
</evidence>
<feature type="transmembrane region" description="Helical" evidence="6">
    <location>
        <begin position="28"/>
        <end position="48"/>
    </location>
</feature>
<evidence type="ECO:0000256" key="1">
    <source>
        <dbReference type="ARBA" id="ARBA00004141"/>
    </source>
</evidence>
<feature type="transmembrane region" description="Helical" evidence="6">
    <location>
        <begin position="236"/>
        <end position="255"/>
    </location>
</feature>
<organism evidence="9">
    <name type="scientific">Emiliania huxleyi</name>
    <name type="common">Coccolithophore</name>
    <name type="synonym">Pontosphaera huxleyi</name>
    <dbReference type="NCBI Taxonomy" id="2903"/>
    <lineage>
        <taxon>Eukaryota</taxon>
        <taxon>Haptista</taxon>
        <taxon>Haptophyta</taxon>
        <taxon>Prymnesiophyceae</taxon>
        <taxon>Isochrysidales</taxon>
        <taxon>Noelaerhabdaceae</taxon>
        <taxon>Emiliania</taxon>
    </lineage>
</organism>
<keyword evidence="2 6" id="KW-0812">Transmembrane</keyword>
<feature type="region of interest" description="Disordered" evidence="5">
    <location>
        <begin position="1"/>
        <end position="21"/>
    </location>
</feature>
<evidence type="ECO:0000256" key="2">
    <source>
        <dbReference type="ARBA" id="ARBA00022692"/>
    </source>
</evidence>
<feature type="compositionally biased region" description="Low complexity" evidence="5">
    <location>
        <begin position="380"/>
        <end position="393"/>
    </location>
</feature>
<evidence type="ECO:0000256" key="3">
    <source>
        <dbReference type="ARBA" id="ARBA00022989"/>
    </source>
</evidence>
<dbReference type="EMBL" id="HBIR01049844">
    <property type="protein sequence ID" value="CAE0585057.1"/>
    <property type="molecule type" value="Transcribed_RNA"/>
</dbReference>